<keyword evidence="3" id="KW-0687">Ribonucleoprotein</keyword>
<reference evidence="5 6" key="1">
    <citation type="journal article" date="2009" name="Genome Biol.">
        <title>Community-wide analysis of microbial genome sequence signatures.</title>
        <authorList>
            <person name="Dick G.J."/>
            <person name="Andersson A.F."/>
            <person name="Baker B.J."/>
            <person name="Simmons S.L."/>
            <person name="Thomas B.C."/>
            <person name="Yelton A.P."/>
            <person name="Banfield J.F."/>
        </authorList>
    </citation>
    <scope>NUCLEOTIDE SEQUENCE [LARGE SCALE GENOMIC DNA]</scope>
    <source>
        <strain evidence="5">ARMAN-2</strain>
    </source>
</reference>
<dbReference type="Proteomes" id="UP000332487">
    <property type="component" value="Unassembled WGS sequence"/>
</dbReference>
<dbReference type="InterPro" id="IPR000439">
    <property type="entry name" value="Ribosomal_eL15"/>
</dbReference>
<dbReference type="GO" id="GO:0002181">
    <property type="term" value="P:cytoplasmic translation"/>
    <property type="evidence" value="ECO:0007669"/>
    <property type="project" value="TreeGrafter"/>
</dbReference>
<proteinExistence type="inferred from homology"/>
<dbReference type="Gene3D" id="3.40.1120.10">
    <property type="entry name" value="Ribosomal protein l15e"/>
    <property type="match status" value="1"/>
</dbReference>
<dbReference type="SMART" id="SM01384">
    <property type="entry name" value="Ribosomal_L15e"/>
    <property type="match status" value="1"/>
</dbReference>
<keyword evidence="6" id="KW-1185">Reference proteome</keyword>
<organism evidence="5 6">
    <name type="scientific">Candidatus Micrarchaeum acidiphilum ARMAN-2</name>
    <dbReference type="NCBI Taxonomy" id="425595"/>
    <lineage>
        <taxon>Archaea</taxon>
        <taxon>Candidatus Micrarchaeota</taxon>
        <taxon>Candidatus Micrarchaeia</taxon>
        <taxon>Candidatus Micrarchaeales</taxon>
        <taxon>Candidatus Micrarchaeaceae</taxon>
        <taxon>Candidatus Micrarchaeum</taxon>
    </lineage>
</organism>
<sequence length="169" mass="18927">MSMYKNIKQTFKSEYKGRSEAYKERLAAWGNDPAIRRVEKPTNIARARELGYKAKQGVIIARVKVKKGNRKRPTVGGGRKPSKTGRFFSRAKSMQSIAEERASKKFSNCEVLNSYFVGETGTTKFYEIILLDKSSPSIKSDAAYRGIISKGGRAERGLTSSGKKYRGLE</sequence>
<evidence type="ECO:0000256" key="3">
    <source>
        <dbReference type="ARBA" id="ARBA00023274"/>
    </source>
</evidence>
<evidence type="ECO:0000256" key="2">
    <source>
        <dbReference type="ARBA" id="ARBA00022980"/>
    </source>
</evidence>
<accession>C7DID0</accession>
<keyword evidence="2 5" id="KW-0689">Ribosomal protein</keyword>
<dbReference type="Pfam" id="PF00827">
    <property type="entry name" value="Ribosomal_L15e"/>
    <property type="match status" value="1"/>
</dbReference>
<dbReference type="EMBL" id="GG697241">
    <property type="protein sequence ID" value="EET89704.1"/>
    <property type="molecule type" value="Genomic_DNA"/>
</dbReference>
<dbReference type="PANTHER" id="PTHR11847:SF4">
    <property type="entry name" value="LARGE RIBOSOMAL SUBUNIT PROTEIN EL15"/>
    <property type="match status" value="1"/>
</dbReference>
<comment type="similarity">
    <text evidence="1">Belongs to the eukaryotic ribosomal protein eL15 family.</text>
</comment>
<evidence type="ECO:0000313" key="5">
    <source>
        <dbReference type="EMBL" id="EET89704.1"/>
    </source>
</evidence>
<dbReference type="PANTHER" id="PTHR11847">
    <property type="entry name" value="RIBOSOMAL PROTEIN L15"/>
    <property type="match status" value="1"/>
</dbReference>
<protein>
    <recommendedName>
        <fullName evidence="4">50S ribosomal protein L15e</fullName>
    </recommendedName>
</protein>
<dbReference type="GO" id="GO:0022625">
    <property type="term" value="C:cytosolic large ribosomal subunit"/>
    <property type="evidence" value="ECO:0007669"/>
    <property type="project" value="TreeGrafter"/>
</dbReference>
<reference evidence="5 6" key="2">
    <citation type="journal article" date="2010" name="Proc. Natl. Acad. Sci. U.S.A.">
        <title>Enigmatic, ultrasmall, uncultivated Archaea.</title>
        <authorList>
            <person name="Baker B.J."/>
            <person name="Comolli L.R."/>
            <person name="Dick G.J."/>
            <person name="Hauser L.J."/>
            <person name="Hyatt D."/>
            <person name="Dill B.D."/>
            <person name="Land M.L."/>
            <person name="Verberkmoes N.C."/>
            <person name="Hettich R.L."/>
            <person name="Banfield J.F."/>
        </authorList>
    </citation>
    <scope>NUCLEOTIDE SEQUENCE [LARGE SCALE GENOMIC DNA]</scope>
    <source>
        <strain evidence="5">ARMAN-2</strain>
    </source>
</reference>
<dbReference type="GO" id="GO:0003735">
    <property type="term" value="F:structural constituent of ribosome"/>
    <property type="evidence" value="ECO:0007669"/>
    <property type="project" value="InterPro"/>
</dbReference>
<dbReference type="SUPFAM" id="SSF54189">
    <property type="entry name" value="Ribosomal proteins S24e, L23 and L15e"/>
    <property type="match status" value="1"/>
</dbReference>
<name>C7DID0_MICA2</name>
<dbReference type="GO" id="GO:0003723">
    <property type="term" value="F:RNA binding"/>
    <property type="evidence" value="ECO:0007669"/>
    <property type="project" value="TreeGrafter"/>
</dbReference>
<evidence type="ECO:0000313" key="6">
    <source>
        <dbReference type="Proteomes" id="UP000332487"/>
    </source>
</evidence>
<dbReference type="InterPro" id="IPR024794">
    <property type="entry name" value="Rbsml_eL15_core_dom_sf"/>
</dbReference>
<evidence type="ECO:0000256" key="4">
    <source>
        <dbReference type="ARBA" id="ARBA00035535"/>
    </source>
</evidence>
<dbReference type="NCBIfam" id="NF003269">
    <property type="entry name" value="PRK04243.1"/>
    <property type="match status" value="1"/>
</dbReference>
<evidence type="ECO:0000256" key="1">
    <source>
        <dbReference type="ARBA" id="ARBA00006857"/>
    </source>
</evidence>
<dbReference type="InterPro" id="IPR012678">
    <property type="entry name" value="Ribosomal_uL23/eL15/eS24_sf"/>
</dbReference>
<dbReference type="AlphaFoldDB" id="C7DID0"/>
<gene>
    <name evidence="5" type="ORF">UNLARM2_0822</name>
</gene>